<proteinExistence type="predicted"/>
<gene>
    <name evidence="2" type="ORF">R0137_00450</name>
</gene>
<feature type="signal peptide" evidence="1">
    <location>
        <begin position="1"/>
        <end position="27"/>
    </location>
</feature>
<organism evidence="2 3">
    <name type="scientific">Congregibacter brevis</name>
    <dbReference type="NCBI Taxonomy" id="3081201"/>
    <lineage>
        <taxon>Bacteria</taxon>
        <taxon>Pseudomonadati</taxon>
        <taxon>Pseudomonadota</taxon>
        <taxon>Gammaproteobacteria</taxon>
        <taxon>Cellvibrionales</taxon>
        <taxon>Halieaceae</taxon>
        <taxon>Congregibacter</taxon>
    </lineage>
</organism>
<evidence type="ECO:0000313" key="2">
    <source>
        <dbReference type="EMBL" id="WOJ97058.1"/>
    </source>
</evidence>
<keyword evidence="3" id="KW-1185">Reference proteome</keyword>
<dbReference type="EMBL" id="CP136865">
    <property type="protein sequence ID" value="WOJ97058.1"/>
    <property type="molecule type" value="Genomic_DNA"/>
</dbReference>
<keyword evidence="1" id="KW-0732">Signal</keyword>
<feature type="chain" id="PRO_5047077867" evidence="1">
    <location>
        <begin position="28"/>
        <end position="252"/>
    </location>
</feature>
<protein>
    <submittedName>
        <fullName evidence="2">Uncharacterized protein</fullName>
    </submittedName>
</protein>
<reference evidence="2 3" key="1">
    <citation type="submission" date="2023-10" db="EMBL/GenBank/DDBJ databases">
        <title>Two novel species belonging to the OM43/NOR5 clade.</title>
        <authorList>
            <person name="Park M."/>
        </authorList>
    </citation>
    <scope>NUCLEOTIDE SEQUENCE [LARGE SCALE GENOMIC DNA]</scope>
    <source>
        <strain evidence="2 3">IMCC45268</strain>
    </source>
</reference>
<dbReference type="RefSeq" id="WP_407327746.1">
    <property type="nucleotide sequence ID" value="NZ_CP136865.1"/>
</dbReference>
<dbReference type="Proteomes" id="UP001626549">
    <property type="component" value="Chromosome"/>
</dbReference>
<evidence type="ECO:0000313" key="3">
    <source>
        <dbReference type="Proteomes" id="UP001626549"/>
    </source>
</evidence>
<accession>A0ABZ0IEF5</accession>
<name>A0ABZ0IEF5_9GAMM</name>
<sequence length="252" mass="27708">MPQRSFASSLIALTLLIAGLSSVGTSAQEDQGLQWSVMPYLWGSTTELDLTFRDASVSPDELSFKDLVDTLDGAFMFQTEIGAGYWSVFADVTYLKIASTDIRDRISVDVDSTQIFADGAVAYWPQGFGSALSVFGGVRHSSFDNSFGFTATNTEIPPAERVSDTDYNDLLLGLRYHTPISDRWDIRTYADYAFGDSEGVFVIRGSFAYNFGKSGQNAAVVGYQYKEAEFTEGDQTNSFTYYGPLVGVEFSF</sequence>
<evidence type="ECO:0000256" key="1">
    <source>
        <dbReference type="SAM" id="SignalP"/>
    </source>
</evidence>